<keyword evidence="1" id="KW-1185">Reference proteome</keyword>
<proteinExistence type="predicted"/>
<evidence type="ECO:0000313" key="2">
    <source>
        <dbReference type="RefSeq" id="XP_032330732.1"/>
    </source>
</evidence>
<name>A0A8B8SMS9_CAMFR</name>
<dbReference type="PANTHER" id="PTHR47646:SF1">
    <property type="entry name" value="PDZ DOMAIN-CONTAINING PROTEIN MAGIX"/>
    <property type="match status" value="1"/>
</dbReference>
<sequence>MGKGRERSNNIPWVERGFPRSWETEAAPETERGQALALAPTAWPPCRPPGRGLSPPAGPSARQLLARLDARPLAARAAADVAALVRRAGVSLRLRPKEGQNNEHTVNAYRKESILGKNEPTFYQAYLLQELHFPVCLAPRSPVT</sequence>
<dbReference type="Proteomes" id="UP000694856">
    <property type="component" value="Chromosome X"/>
</dbReference>
<dbReference type="GeneID" id="102507855"/>
<dbReference type="PANTHER" id="PTHR47646">
    <property type="entry name" value="PDZ DOMAIN-CONTAINING PROTEIN MAGIX"/>
    <property type="match status" value="1"/>
</dbReference>
<dbReference type="RefSeq" id="XP_032330732.1">
    <property type="nucleotide sequence ID" value="XM_032474841.1"/>
</dbReference>
<accession>A0A8B8SMS9</accession>
<organism evidence="1 2">
    <name type="scientific">Camelus ferus</name>
    <name type="common">Wild bactrian camel</name>
    <name type="synonym">Camelus bactrianus ferus</name>
    <dbReference type="NCBI Taxonomy" id="419612"/>
    <lineage>
        <taxon>Eukaryota</taxon>
        <taxon>Metazoa</taxon>
        <taxon>Chordata</taxon>
        <taxon>Craniata</taxon>
        <taxon>Vertebrata</taxon>
        <taxon>Euteleostomi</taxon>
        <taxon>Mammalia</taxon>
        <taxon>Eutheria</taxon>
        <taxon>Laurasiatheria</taxon>
        <taxon>Artiodactyla</taxon>
        <taxon>Tylopoda</taxon>
        <taxon>Camelidae</taxon>
        <taxon>Camelus</taxon>
    </lineage>
</organism>
<gene>
    <name evidence="2" type="primary">MAGIX</name>
</gene>
<dbReference type="KEGG" id="cfr:102507855"/>
<dbReference type="CTD" id="79917"/>
<reference evidence="2" key="1">
    <citation type="submission" date="2025-08" db="UniProtKB">
        <authorList>
            <consortium name="RefSeq"/>
        </authorList>
    </citation>
    <scope>IDENTIFICATION</scope>
    <source>
        <tissue evidence="2">Ear skin</tissue>
    </source>
</reference>
<dbReference type="InterPro" id="IPR030031">
    <property type="entry name" value="MAGIX"/>
</dbReference>
<protein>
    <submittedName>
        <fullName evidence="2">PDZ domain-containing protein MAGIX</fullName>
    </submittedName>
</protein>
<evidence type="ECO:0000313" key="1">
    <source>
        <dbReference type="Proteomes" id="UP000694856"/>
    </source>
</evidence>
<dbReference type="AlphaFoldDB" id="A0A8B8SMS9"/>